<evidence type="ECO:0008006" key="4">
    <source>
        <dbReference type="Google" id="ProtNLM"/>
    </source>
</evidence>
<reference evidence="3" key="1">
    <citation type="journal article" date="2019" name="Int. J. Syst. Evol. Microbiol.">
        <title>The Global Catalogue of Microorganisms (GCM) 10K type strain sequencing project: providing services to taxonomists for standard genome sequencing and annotation.</title>
        <authorList>
            <consortium name="The Broad Institute Genomics Platform"/>
            <consortium name="The Broad Institute Genome Sequencing Center for Infectious Disease"/>
            <person name="Wu L."/>
            <person name="Ma J."/>
        </authorList>
    </citation>
    <scope>NUCLEOTIDE SEQUENCE [LARGE SCALE GENOMIC DNA]</scope>
    <source>
        <strain evidence="3">VKM B-3159</strain>
    </source>
</reference>
<dbReference type="Proteomes" id="UP001225906">
    <property type="component" value="Unassembled WGS sequence"/>
</dbReference>
<proteinExistence type="predicted"/>
<comment type="caution">
    <text evidence="2">The sequence shown here is derived from an EMBL/GenBank/DDBJ whole genome shotgun (WGS) entry which is preliminary data.</text>
</comment>
<gene>
    <name evidence="2" type="ORF">Q9291_02885</name>
</gene>
<keyword evidence="1" id="KW-0472">Membrane</keyword>
<keyword evidence="1" id="KW-0812">Transmembrane</keyword>
<name>A0ABT9JQE4_9PROT</name>
<sequence>MFAKTCYWYFCFTPISIPNISERIFGFSEYLTAVALLAVLFTITDFRFKFRLAVTPSHLYRNSYVVLALIGILSLLTEVWIAEEWFVPVTVGLDYHIWQMMLGLLFLVTFLTWIYYAFINPPIFGKRNAHKYAVALYKVIVKSSNEELKVIADELARSASTLIKYVESLPRHPTQKNKADYKDFAHDILLLMGNRRLCKYIVATSQVTAQAFFDEMVKGKKYNIPIIQFARNILTEAISQKESFLYSEGEDGIYSGLLGYLKPVSNSLYGNFTLIETLALNGFSPFDVDYDELRSWDSNQWKAYCRAALMTINSYLVDGNDTPQFSSIRRVCENVKHACIDLRKLDGMDSTYESEIAKTFSVLVEFVKQIIELINKQPNPPWPIPKVDKGRYTTDIYDLLANLIFEFCFQAATVKSPRHTSWELQFNIVWESFFGSERGATWSIVRYKVRRQLYDSIVKLNNLPNYKSSRVLGFCLNILIDANKPTNQNYYDRADYPLAKAVQNWTNKNYLQLRKINSDIADSVLLGSISFDEKGRRLVKTYSKGLRTEEPKTYLNLRVARSRRKPPV</sequence>
<dbReference type="RefSeq" id="WP_306388486.1">
    <property type="nucleotide sequence ID" value="NZ_JAVCAP010000002.1"/>
</dbReference>
<evidence type="ECO:0000313" key="3">
    <source>
        <dbReference type="Proteomes" id="UP001225906"/>
    </source>
</evidence>
<evidence type="ECO:0000313" key="2">
    <source>
        <dbReference type="EMBL" id="MDP8566787.1"/>
    </source>
</evidence>
<feature type="transmembrane region" description="Helical" evidence="1">
    <location>
        <begin position="97"/>
        <end position="118"/>
    </location>
</feature>
<evidence type="ECO:0000256" key="1">
    <source>
        <dbReference type="SAM" id="Phobius"/>
    </source>
</evidence>
<feature type="transmembrane region" description="Helical" evidence="1">
    <location>
        <begin position="64"/>
        <end position="82"/>
    </location>
</feature>
<accession>A0ABT9JQE4</accession>
<dbReference type="EMBL" id="JAVCAP010000002">
    <property type="protein sequence ID" value="MDP8566787.1"/>
    <property type="molecule type" value="Genomic_DNA"/>
</dbReference>
<protein>
    <recommendedName>
        <fullName evidence="4">DUF4760 domain-containing protein</fullName>
    </recommendedName>
</protein>
<organism evidence="2 3">
    <name type="scientific">Methylophilus aquaticus</name>
    <dbReference type="NCBI Taxonomy" id="1971610"/>
    <lineage>
        <taxon>Bacteria</taxon>
        <taxon>Pseudomonadati</taxon>
        <taxon>Pseudomonadota</taxon>
        <taxon>Betaproteobacteria</taxon>
        <taxon>Nitrosomonadales</taxon>
        <taxon>Methylophilaceae</taxon>
        <taxon>Methylophilus</taxon>
    </lineage>
</organism>
<feature type="transmembrane region" description="Helical" evidence="1">
    <location>
        <begin position="24"/>
        <end position="43"/>
    </location>
</feature>
<keyword evidence="3" id="KW-1185">Reference proteome</keyword>
<keyword evidence="1" id="KW-1133">Transmembrane helix</keyword>